<comment type="cofactor">
    <cofactor evidence="13">
        <name>heme</name>
        <dbReference type="ChEBI" id="CHEBI:30413"/>
    </cofactor>
    <text evidence="13">Binds 2 heme groups.</text>
</comment>
<organism evidence="16 17">
    <name type="scientific">Estrella lausannensis</name>
    <dbReference type="NCBI Taxonomy" id="483423"/>
    <lineage>
        <taxon>Bacteria</taxon>
        <taxon>Pseudomonadati</taxon>
        <taxon>Chlamydiota</taxon>
        <taxon>Chlamydiia</taxon>
        <taxon>Parachlamydiales</taxon>
        <taxon>Candidatus Criblamydiaceae</taxon>
        <taxon>Estrella</taxon>
    </lineage>
</organism>
<dbReference type="EMBL" id="CWGJ01000005">
    <property type="protein sequence ID" value="CRX37680.1"/>
    <property type="molecule type" value="Genomic_DNA"/>
</dbReference>
<evidence type="ECO:0000256" key="10">
    <source>
        <dbReference type="ARBA" id="ARBA00023004"/>
    </source>
</evidence>
<comment type="function">
    <text evidence="11">Involved in methylamine metabolism. Essential for the maturation of the beta subunit of MADH, presumably via a step in the biosynthesis of tryptophan tryptophylquinone (TTQ), the cofactor of MADH.</text>
</comment>
<feature type="binding site" description="covalent" evidence="13">
    <location>
        <position position="75"/>
    </location>
    <ligand>
        <name>heme c</name>
        <dbReference type="ChEBI" id="CHEBI:61717"/>
        <label>1</label>
    </ligand>
</feature>
<evidence type="ECO:0000256" key="13">
    <source>
        <dbReference type="PIRSR" id="PIRSR000294-1"/>
    </source>
</evidence>
<comment type="subcellular location">
    <subcellularLocation>
        <location evidence="1">Periplasm</location>
    </subcellularLocation>
</comment>
<dbReference type="InterPro" id="IPR026259">
    <property type="entry name" value="MauG/Cytc_peroxidase"/>
</dbReference>
<evidence type="ECO:0000256" key="12">
    <source>
        <dbReference type="ARBA" id="ARBA00073576"/>
    </source>
</evidence>
<dbReference type="PANTHER" id="PTHR30600:SF10">
    <property type="entry name" value="BLL6722 PROTEIN"/>
    <property type="match status" value="1"/>
</dbReference>
<keyword evidence="7" id="KW-0574">Periplasm</keyword>
<keyword evidence="10 14" id="KW-0408">Iron</keyword>
<dbReference type="AlphaFoldDB" id="A0A0H5E390"/>
<evidence type="ECO:0000259" key="15">
    <source>
        <dbReference type="PROSITE" id="PS51007"/>
    </source>
</evidence>
<dbReference type="GO" id="GO:0009055">
    <property type="term" value="F:electron transfer activity"/>
    <property type="evidence" value="ECO:0007669"/>
    <property type="project" value="InterPro"/>
</dbReference>
<dbReference type="PIRSF" id="PIRSF000294">
    <property type="entry name" value="Cytochrome-c_peroxidase"/>
    <property type="match status" value="1"/>
</dbReference>
<dbReference type="GO" id="GO:0020037">
    <property type="term" value="F:heme binding"/>
    <property type="evidence" value="ECO:0007669"/>
    <property type="project" value="InterPro"/>
</dbReference>
<accession>A0A0H5E390</accession>
<evidence type="ECO:0000313" key="17">
    <source>
        <dbReference type="Proteomes" id="UP000220251"/>
    </source>
</evidence>
<dbReference type="InterPro" id="IPR036909">
    <property type="entry name" value="Cyt_c-like_dom_sf"/>
</dbReference>
<feature type="binding site" description="covalent" evidence="13">
    <location>
        <position position="225"/>
    </location>
    <ligand>
        <name>heme c</name>
        <dbReference type="ChEBI" id="CHEBI:61717"/>
        <label>2</label>
    </ligand>
</feature>
<evidence type="ECO:0000256" key="8">
    <source>
        <dbReference type="ARBA" id="ARBA00022982"/>
    </source>
</evidence>
<feature type="binding site" description="axial binding residue" evidence="14">
    <location>
        <position position="79"/>
    </location>
    <ligand>
        <name>heme c</name>
        <dbReference type="ChEBI" id="CHEBI:61717"/>
        <label>1</label>
    </ligand>
    <ligandPart>
        <name>Fe</name>
        <dbReference type="ChEBI" id="CHEBI:18248"/>
    </ligandPart>
</feature>
<dbReference type="PROSITE" id="PS51007">
    <property type="entry name" value="CYTC"/>
    <property type="match status" value="1"/>
</dbReference>
<feature type="binding site" description="covalent" evidence="13">
    <location>
        <position position="78"/>
    </location>
    <ligand>
        <name>heme c</name>
        <dbReference type="ChEBI" id="CHEBI:61717"/>
        <label>1</label>
    </ligand>
</feature>
<dbReference type="InterPro" id="IPR051395">
    <property type="entry name" value="Cytochrome_c_Peroxidase/MauG"/>
</dbReference>
<keyword evidence="4 13" id="KW-0349">Heme</keyword>
<keyword evidence="5 14" id="KW-0479">Metal-binding</keyword>
<keyword evidence="3" id="KW-0813">Transport</keyword>
<protein>
    <recommendedName>
        <fullName evidence="12">Methylamine utilization protein MauG</fullName>
    </recommendedName>
</protein>
<evidence type="ECO:0000313" key="16">
    <source>
        <dbReference type="EMBL" id="CRX37680.1"/>
    </source>
</evidence>
<dbReference type="InterPro" id="IPR004852">
    <property type="entry name" value="Di-haem_cyt_c_peroxidsae"/>
</dbReference>
<dbReference type="Pfam" id="PF03150">
    <property type="entry name" value="CCP_MauG"/>
    <property type="match status" value="1"/>
</dbReference>
<evidence type="ECO:0000256" key="2">
    <source>
        <dbReference type="ARBA" id="ARBA00004856"/>
    </source>
</evidence>
<keyword evidence="8" id="KW-0249">Electron transport</keyword>
<dbReference type="FunFam" id="1.10.760.10:FF:000019">
    <property type="entry name" value="Di-heme cytochrome C peroxidase"/>
    <property type="match status" value="1"/>
</dbReference>
<dbReference type="GO" id="GO:0046872">
    <property type="term" value="F:metal ion binding"/>
    <property type="evidence" value="ECO:0007669"/>
    <property type="project" value="UniProtKB-KW"/>
</dbReference>
<feature type="binding site" description="axial binding residue" evidence="14">
    <location>
        <position position="229"/>
    </location>
    <ligand>
        <name>heme c</name>
        <dbReference type="ChEBI" id="CHEBI:61717"/>
        <label>2</label>
    </ligand>
    <ligandPart>
        <name>Fe</name>
        <dbReference type="ChEBI" id="CHEBI:18248"/>
    </ligandPart>
</feature>
<evidence type="ECO:0000256" key="5">
    <source>
        <dbReference type="ARBA" id="ARBA00022723"/>
    </source>
</evidence>
<gene>
    <name evidence="16" type="ORF">ELAC_0319</name>
</gene>
<dbReference type="PANTHER" id="PTHR30600">
    <property type="entry name" value="CYTOCHROME C PEROXIDASE-RELATED"/>
    <property type="match status" value="1"/>
</dbReference>
<name>A0A0H5E390_9BACT</name>
<keyword evidence="6" id="KW-0732">Signal</keyword>
<evidence type="ECO:0000256" key="9">
    <source>
        <dbReference type="ARBA" id="ARBA00023002"/>
    </source>
</evidence>
<dbReference type="RefSeq" id="WP_098037541.1">
    <property type="nucleotide sequence ID" value="NZ_CWGJ01000005.1"/>
</dbReference>
<evidence type="ECO:0000256" key="4">
    <source>
        <dbReference type="ARBA" id="ARBA00022617"/>
    </source>
</evidence>
<evidence type="ECO:0000256" key="3">
    <source>
        <dbReference type="ARBA" id="ARBA00022448"/>
    </source>
</evidence>
<dbReference type="SUPFAM" id="SSF46626">
    <property type="entry name" value="Cytochrome c"/>
    <property type="match status" value="2"/>
</dbReference>
<evidence type="ECO:0000256" key="1">
    <source>
        <dbReference type="ARBA" id="ARBA00004418"/>
    </source>
</evidence>
<feature type="domain" description="Cytochrome c" evidence="15">
    <location>
        <begin position="211"/>
        <end position="333"/>
    </location>
</feature>
<evidence type="ECO:0000256" key="14">
    <source>
        <dbReference type="PIRSR" id="PIRSR000294-2"/>
    </source>
</evidence>
<dbReference type="Gene3D" id="1.10.760.10">
    <property type="entry name" value="Cytochrome c-like domain"/>
    <property type="match status" value="2"/>
</dbReference>
<dbReference type="GO" id="GO:0004130">
    <property type="term" value="F:cytochrome-c peroxidase activity"/>
    <property type="evidence" value="ECO:0007669"/>
    <property type="project" value="TreeGrafter"/>
</dbReference>
<evidence type="ECO:0000256" key="6">
    <source>
        <dbReference type="ARBA" id="ARBA00022729"/>
    </source>
</evidence>
<keyword evidence="16" id="KW-0575">Peroxidase</keyword>
<keyword evidence="9 16" id="KW-0560">Oxidoreductase</keyword>
<proteinExistence type="predicted"/>
<dbReference type="GO" id="GO:0042597">
    <property type="term" value="C:periplasmic space"/>
    <property type="evidence" value="ECO:0007669"/>
    <property type="project" value="UniProtKB-SubCell"/>
</dbReference>
<reference evidence="17" key="1">
    <citation type="submission" date="2015-06" db="EMBL/GenBank/DDBJ databases">
        <authorList>
            <person name="Bertelli C."/>
        </authorList>
    </citation>
    <scope>NUCLEOTIDE SEQUENCE [LARGE SCALE GENOMIC DNA]</scope>
    <source>
        <strain evidence="17">CRIB-30</strain>
    </source>
</reference>
<keyword evidence="17" id="KW-1185">Reference proteome</keyword>
<evidence type="ECO:0000256" key="11">
    <source>
        <dbReference type="ARBA" id="ARBA00058991"/>
    </source>
</evidence>
<comment type="PTM">
    <text evidence="13">Binds 2 heme groups per subunit.</text>
</comment>
<dbReference type="OrthoDB" id="9772811at2"/>
<dbReference type="InterPro" id="IPR009056">
    <property type="entry name" value="Cyt_c-like_dom"/>
</dbReference>
<sequence>MVLSRTFVVFPLALLSLLNLGTLRSSELEEKPPAEPLGLKPVPWPKDNPYSASKAELGRLLYFDKRLSADGTVSCATCHKRECGFSDCKEIAVGINGHKGTRHSPTIINAAYYTHFFWDGRVDSLEEQCKGPIANTKEMAALKDAHEAHRECVNKVKSIAGYQPLFKKAFGVDQPTMEEIAQAIATFERTILSGNSPYDRYKAGDSSALTAEEIRGMAIYKKTGCVNCHGGFNFADDRFHNIGVGMDQKDPDPGRSAITGNPKDFGAFKTPTLRDTANASPYMHDGSLKTLEAVVEFYDKGGVPNKNLHPLIRPLHLSKEEKEALVSFLKALSGEGWQHVQEPGSFPQ</sequence>
<dbReference type="Proteomes" id="UP000220251">
    <property type="component" value="Unassembled WGS sequence"/>
</dbReference>
<evidence type="ECO:0000256" key="7">
    <source>
        <dbReference type="ARBA" id="ARBA00022764"/>
    </source>
</evidence>
<feature type="binding site" description="covalent" evidence="13">
    <location>
        <position position="228"/>
    </location>
    <ligand>
        <name>heme c</name>
        <dbReference type="ChEBI" id="CHEBI:61717"/>
        <label>2</label>
    </ligand>
</feature>
<comment type="pathway">
    <text evidence="2">One-carbon metabolism; methylamine degradation.</text>
</comment>